<keyword evidence="4" id="KW-0732">Signal</keyword>
<comment type="subcellular location">
    <subcellularLocation>
        <location evidence="1">Cell outer membrane</location>
    </subcellularLocation>
</comment>
<keyword evidence="5" id="KW-0472">Membrane</keyword>
<evidence type="ECO:0000256" key="7">
    <source>
        <dbReference type="SAM" id="Coils"/>
    </source>
</evidence>
<keyword evidence="2" id="KW-1134">Transmembrane beta strand</keyword>
<name>A0A8S5PU02_9CAUD</name>
<feature type="domain" description="Trimeric autotransporter adhesin YadA-like C-terminal membrane anchor" evidence="8">
    <location>
        <begin position="114"/>
        <end position="168"/>
    </location>
</feature>
<dbReference type="Gene3D" id="1.20.5.170">
    <property type="match status" value="1"/>
</dbReference>
<dbReference type="InterPro" id="IPR045584">
    <property type="entry name" value="Pilin-like"/>
</dbReference>
<proteinExistence type="predicted"/>
<keyword evidence="3" id="KW-0812">Transmembrane</keyword>
<sequence>MVACNITLDKSPTSQRGQVDISSTDAINGSQLYAAYDEIGRNGTAIQNLANTTSQQFAAVNNTITAHESQLQNHEARITTLEHNTAGQISHVLSEVAKTGAANAALSALHYLGYNADDKLTFAASYGHYKNANAAAIGAFYAPNEHVLFNIGATLGGTAMINAGVSFRLGKGSEYELNHKGKIAQLEALVNELINEVAELKEAK</sequence>
<evidence type="ECO:0000256" key="3">
    <source>
        <dbReference type="ARBA" id="ARBA00022692"/>
    </source>
</evidence>
<dbReference type="SUPFAM" id="SSF54523">
    <property type="entry name" value="Pili subunits"/>
    <property type="match status" value="1"/>
</dbReference>
<reference evidence="9" key="1">
    <citation type="journal article" date="2021" name="Proc. Natl. Acad. Sci. U.S.A.">
        <title>A Catalog of Tens of Thousands of Viruses from Human Metagenomes Reveals Hidden Associations with Chronic Diseases.</title>
        <authorList>
            <person name="Tisza M.J."/>
            <person name="Buck C.B."/>
        </authorList>
    </citation>
    <scope>NUCLEOTIDE SEQUENCE</scope>
    <source>
        <strain evidence="9">CtJER10</strain>
    </source>
</reference>
<dbReference type="Pfam" id="PF03895">
    <property type="entry name" value="YadA_anchor"/>
    <property type="match status" value="1"/>
</dbReference>
<evidence type="ECO:0000256" key="2">
    <source>
        <dbReference type="ARBA" id="ARBA00022452"/>
    </source>
</evidence>
<keyword evidence="7" id="KW-0175">Coiled coil</keyword>
<protein>
    <submittedName>
        <fullName evidence="9">Adhesin autotransporter</fullName>
    </submittedName>
</protein>
<evidence type="ECO:0000259" key="8">
    <source>
        <dbReference type="Pfam" id="PF03895"/>
    </source>
</evidence>
<accession>A0A8S5PU02</accession>
<feature type="coiled-coil region" evidence="7">
    <location>
        <begin position="57"/>
        <end position="84"/>
    </location>
</feature>
<evidence type="ECO:0000256" key="1">
    <source>
        <dbReference type="ARBA" id="ARBA00004442"/>
    </source>
</evidence>
<evidence type="ECO:0000256" key="6">
    <source>
        <dbReference type="ARBA" id="ARBA00023237"/>
    </source>
</evidence>
<evidence type="ECO:0000256" key="4">
    <source>
        <dbReference type="ARBA" id="ARBA00022729"/>
    </source>
</evidence>
<dbReference type="Gene3D" id="3.30.1300.30">
    <property type="entry name" value="GSPII I/J protein-like"/>
    <property type="match status" value="1"/>
</dbReference>
<dbReference type="EMBL" id="BK015513">
    <property type="protein sequence ID" value="DAE10542.1"/>
    <property type="molecule type" value="Genomic_DNA"/>
</dbReference>
<evidence type="ECO:0000256" key="5">
    <source>
        <dbReference type="ARBA" id="ARBA00023136"/>
    </source>
</evidence>
<evidence type="ECO:0000313" key="9">
    <source>
        <dbReference type="EMBL" id="DAE10542.1"/>
    </source>
</evidence>
<keyword evidence="6" id="KW-0998">Cell outer membrane</keyword>
<organism evidence="9">
    <name type="scientific">Siphoviridae sp. ctJER10</name>
    <dbReference type="NCBI Taxonomy" id="2825430"/>
    <lineage>
        <taxon>Viruses</taxon>
        <taxon>Duplodnaviria</taxon>
        <taxon>Heunggongvirae</taxon>
        <taxon>Uroviricota</taxon>
        <taxon>Caudoviricetes</taxon>
    </lineage>
</organism>
<dbReference type="InterPro" id="IPR005594">
    <property type="entry name" value="YadA_C"/>
</dbReference>